<dbReference type="EMBL" id="CP046173">
    <property type="protein sequence ID" value="QIS20404.1"/>
    <property type="molecule type" value="Genomic_DNA"/>
</dbReference>
<dbReference type="Gene3D" id="3.40.50.20">
    <property type="match status" value="1"/>
</dbReference>
<dbReference type="Proteomes" id="UP000500953">
    <property type="component" value="Chromosome"/>
</dbReference>
<sequence length="421" mass="45177">MRAALLLGVDPYVVAACERREVRPVVVYGATARDQGFPQPHPDGLFVEDPTDPGQVLAALARAGLTGDDFAAVQATDERYVITAAVLARLFGLPGTAPETAVRFRDKWLQKQAVRRAGIPTARTVLIEDLRAGHPGMSGFDRAVIKPVAGGATKFTAVVDSDEQIDAFARRAPDIKRTFLLEEFVPGEEWTIDGIVRDGEPVFLGVGRYGEPCLSAVESGSALRLEKLDPQSPEHALAEPVVRAALAALELRDSVFHMELFHRDGEVTFGECAARRGGVVTQLEVARKYGVDLADAALCCALGESADPSPKISPDAVGSTFLLGRPGILFDCPSAAQLRELPGVEYAHIELPRGHIKLDDGVANTFERIGVVLVTAADSAALAERCAGARAWFDERLVMAPAGTTVSALREWERGRWPAAR</sequence>
<evidence type="ECO:0000256" key="4">
    <source>
        <dbReference type="PROSITE-ProRule" id="PRU00409"/>
    </source>
</evidence>
<keyword evidence="3 4" id="KW-0067">ATP-binding</keyword>
<dbReference type="GO" id="GO:0005524">
    <property type="term" value="F:ATP binding"/>
    <property type="evidence" value="ECO:0007669"/>
    <property type="project" value="UniProtKB-UniRule"/>
</dbReference>
<dbReference type="PANTHER" id="PTHR43585:SF2">
    <property type="entry name" value="ATP-GRASP ENZYME FSQD"/>
    <property type="match status" value="1"/>
</dbReference>
<dbReference type="RefSeq" id="WP_167487749.1">
    <property type="nucleotide sequence ID" value="NZ_CP046173.1"/>
</dbReference>
<dbReference type="Gene3D" id="3.30.470.20">
    <property type="entry name" value="ATP-grasp fold, B domain"/>
    <property type="match status" value="1"/>
</dbReference>
<evidence type="ECO:0000313" key="7">
    <source>
        <dbReference type="Proteomes" id="UP000500953"/>
    </source>
</evidence>
<accession>A0A6G9Z4K9</accession>
<keyword evidence="2 4" id="KW-0547">Nucleotide-binding</keyword>
<protein>
    <submittedName>
        <fullName evidence="6">ATP-grasp domain-containing protein</fullName>
    </submittedName>
</protein>
<reference evidence="6 7" key="1">
    <citation type="journal article" date="2019" name="ACS Chem. Biol.">
        <title>Identification and Mobilization of a Cryptic Antibiotic Biosynthesis Gene Locus from a Human-Pathogenic Nocardia Isolate.</title>
        <authorList>
            <person name="Herisse M."/>
            <person name="Ishida K."/>
            <person name="Porter J.L."/>
            <person name="Howden B."/>
            <person name="Hertweck C."/>
            <person name="Stinear T.P."/>
            <person name="Pidot S.J."/>
        </authorList>
    </citation>
    <scope>NUCLEOTIDE SEQUENCE [LARGE SCALE GENOMIC DNA]</scope>
    <source>
        <strain evidence="6 7">AUSMDU00012715</strain>
    </source>
</reference>
<evidence type="ECO:0000256" key="1">
    <source>
        <dbReference type="ARBA" id="ARBA00022598"/>
    </source>
</evidence>
<evidence type="ECO:0000256" key="2">
    <source>
        <dbReference type="ARBA" id="ARBA00022741"/>
    </source>
</evidence>
<dbReference type="AlphaFoldDB" id="A0A6G9Z4K9"/>
<proteinExistence type="predicted"/>
<dbReference type="InterPro" id="IPR052032">
    <property type="entry name" value="ATP-dep_AA_Ligase"/>
</dbReference>
<evidence type="ECO:0000313" key="6">
    <source>
        <dbReference type="EMBL" id="QIS20404.1"/>
    </source>
</evidence>
<evidence type="ECO:0000259" key="5">
    <source>
        <dbReference type="PROSITE" id="PS50975"/>
    </source>
</evidence>
<dbReference type="Pfam" id="PF13535">
    <property type="entry name" value="ATP-grasp_4"/>
    <property type="match status" value="1"/>
</dbReference>
<organism evidence="6 7">
    <name type="scientific">Nocardia terpenica</name>
    <dbReference type="NCBI Taxonomy" id="455432"/>
    <lineage>
        <taxon>Bacteria</taxon>
        <taxon>Bacillati</taxon>
        <taxon>Actinomycetota</taxon>
        <taxon>Actinomycetes</taxon>
        <taxon>Mycobacteriales</taxon>
        <taxon>Nocardiaceae</taxon>
        <taxon>Nocardia</taxon>
    </lineage>
</organism>
<feature type="domain" description="ATP-grasp" evidence="5">
    <location>
        <begin position="111"/>
        <end position="302"/>
    </location>
</feature>
<keyword evidence="1" id="KW-0436">Ligase</keyword>
<dbReference type="SUPFAM" id="SSF56059">
    <property type="entry name" value="Glutathione synthetase ATP-binding domain-like"/>
    <property type="match status" value="1"/>
</dbReference>
<gene>
    <name evidence="6" type="ORF">F6W96_20995</name>
</gene>
<dbReference type="PROSITE" id="PS50975">
    <property type="entry name" value="ATP_GRASP"/>
    <property type="match status" value="1"/>
</dbReference>
<evidence type="ECO:0000256" key="3">
    <source>
        <dbReference type="ARBA" id="ARBA00022840"/>
    </source>
</evidence>
<dbReference type="PANTHER" id="PTHR43585">
    <property type="entry name" value="FUMIPYRROLE BIOSYNTHESIS PROTEIN C"/>
    <property type="match status" value="1"/>
</dbReference>
<dbReference type="InterPro" id="IPR011761">
    <property type="entry name" value="ATP-grasp"/>
</dbReference>
<name>A0A6G9Z4K9_9NOCA</name>
<dbReference type="GO" id="GO:0016874">
    <property type="term" value="F:ligase activity"/>
    <property type="evidence" value="ECO:0007669"/>
    <property type="project" value="UniProtKB-KW"/>
</dbReference>
<dbReference type="GO" id="GO:0046872">
    <property type="term" value="F:metal ion binding"/>
    <property type="evidence" value="ECO:0007669"/>
    <property type="project" value="InterPro"/>
</dbReference>